<protein>
    <submittedName>
        <fullName evidence="3">Oxidoreductase</fullName>
    </submittedName>
</protein>
<dbReference type="FunFam" id="3.40.50.720:FF:000084">
    <property type="entry name" value="Short-chain dehydrogenase reductase"/>
    <property type="match status" value="1"/>
</dbReference>
<evidence type="ECO:0000313" key="3">
    <source>
        <dbReference type="EMBL" id="GGI20464.1"/>
    </source>
</evidence>
<comment type="caution">
    <text evidence="3">The sequence shown here is derived from an EMBL/GenBank/DDBJ whole genome shotgun (WGS) entry which is preliminary data.</text>
</comment>
<keyword evidence="2" id="KW-0560">Oxidoreductase</keyword>
<dbReference type="CDD" id="cd05233">
    <property type="entry name" value="SDR_c"/>
    <property type="match status" value="1"/>
</dbReference>
<evidence type="ECO:0000256" key="2">
    <source>
        <dbReference type="ARBA" id="ARBA00023002"/>
    </source>
</evidence>
<sequence length="252" mass="27136">MTPQLNGYYNFGEYQMSSEQKVAIVTGASQGLGAGIAQAYRDNGFIVIANSRNIKQTADEGLIAVPGDISDRNVAKKLVETAVSRFGRVDTLINNAGIFIGKPFTDYTVEDLNNMLSTNVAGFFHITQHAVEQMLKQQNGHIVQITTTLVRQALTTIPAGLALITKGGLDAVTRGLAIEYATKGIRVNAIAPGIIKTPMHAPENYEFLGGLHPMGRMGEVQDVVDAAMYLEQAKFVTGETLNVDGGQHAGRW</sequence>
<dbReference type="AlphaFoldDB" id="A0A8J3F450"/>
<proteinExistence type="inferred from homology"/>
<dbReference type="SUPFAM" id="SSF51735">
    <property type="entry name" value="NAD(P)-binding Rossmann-fold domains"/>
    <property type="match status" value="1"/>
</dbReference>
<name>A0A8J3F450_9BURK</name>
<accession>A0A8J3F450</accession>
<dbReference type="GO" id="GO:0016491">
    <property type="term" value="F:oxidoreductase activity"/>
    <property type="evidence" value="ECO:0007669"/>
    <property type="project" value="UniProtKB-KW"/>
</dbReference>
<dbReference type="Gene3D" id="3.40.50.720">
    <property type="entry name" value="NAD(P)-binding Rossmann-like Domain"/>
    <property type="match status" value="1"/>
</dbReference>
<dbReference type="PANTHER" id="PTHR43639:SF1">
    <property type="entry name" value="SHORT-CHAIN DEHYDROGENASE_REDUCTASE FAMILY PROTEIN"/>
    <property type="match status" value="1"/>
</dbReference>
<dbReference type="PANTHER" id="PTHR43639">
    <property type="entry name" value="OXIDOREDUCTASE, SHORT-CHAIN DEHYDROGENASE/REDUCTASE FAMILY (AFU_ORTHOLOGUE AFUA_5G02870)"/>
    <property type="match status" value="1"/>
</dbReference>
<dbReference type="PRINTS" id="PR00081">
    <property type="entry name" value="GDHRDH"/>
</dbReference>
<dbReference type="Pfam" id="PF13561">
    <property type="entry name" value="adh_short_C2"/>
    <property type="match status" value="1"/>
</dbReference>
<evidence type="ECO:0000256" key="1">
    <source>
        <dbReference type="ARBA" id="ARBA00006484"/>
    </source>
</evidence>
<dbReference type="PRINTS" id="PR00080">
    <property type="entry name" value="SDRFAMILY"/>
</dbReference>
<evidence type="ECO:0000313" key="4">
    <source>
        <dbReference type="Proteomes" id="UP000642180"/>
    </source>
</evidence>
<dbReference type="Proteomes" id="UP000642180">
    <property type="component" value="Unassembled WGS sequence"/>
</dbReference>
<reference evidence="4" key="1">
    <citation type="journal article" date="2019" name="Int. J. Syst. Evol. Microbiol.">
        <title>The Global Catalogue of Microorganisms (GCM) 10K type strain sequencing project: providing services to taxonomists for standard genome sequencing and annotation.</title>
        <authorList>
            <consortium name="The Broad Institute Genomics Platform"/>
            <consortium name="The Broad Institute Genome Sequencing Center for Infectious Disease"/>
            <person name="Wu L."/>
            <person name="Ma J."/>
        </authorList>
    </citation>
    <scope>NUCLEOTIDE SEQUENCE [LARGE SCALE GENOMIC DNA]</scope>
    <source>
        <strain evidence="4">CCM 2767</strain>
    </source>
</reference>
<dbReference type="InterPro" id="IPR036291">
    <property type="entry name" value="NAD(P)-bd_dom_sf"/>
</dbReference>
<gene>
    <name evidence="3" type="ORF">GCM10008066_24160</name>
</gene>
<keyword evidence="4" id="KW-1185">Reference proteome</keyword>
<comment type="similarity">
    <text evidence="1">Belongs to the short-chain dehydrogenases/reductases (SDR) family.</text>
</comment>
<dbReference type="EMBL" id="BMDI01000002">
    <property type="protein sequence ID" value="GGI20464.1"/>
    <property type="molecule type" value="Genomic_DNA"/>
</dbReference>
<organism evidence="3 4">
    <name type="scientific">Oxalicibacterium faecigallinarum</name>
    <dbReference type="NCBI Taxonomy" id="573741"/>
    <lineage>
        <taxon>Bacteria</taxon>
        <taxon>Pseudomonadati</taxon>
        <taxon>Pseudomonadota</taxon>
        <taxon>Betaproteobacteria</taxon>
        <taxon>Burkholderiales</taxon>
        <taxon>Oxalobacteraceae</taxon>
        <taxon>Oxalicibacterium</taxon>
    </lineage>
</organism>
<dbReference type="InterPro" id="IPR002347">
    <property type="entry name" value="SDR_fam"/>
</dbReference>